<sequence>MVRATGGGLALAVAGGALLGARGGRPSRAARLAGLGAALLAGSVLADSAMEHSRANFRERRMYAAPLVAGATVAAGVATALSRASAGPRRLVFRGAALTGLAGTVFHFRNILSRPGGLSFNNLFYRAPFGAPGALVLAGGLGLGALAAEEREPRAAGRALGLLGAGGLFGLTAEVGLLHFRGAFQNPAMYAPVTAVPATGLALAAATLRPSPARLRLARGALALTSVLGLVGTGFHAYGVSRGNGGWRNWTQNLFQGPPVAAPPSLAGIALGGFAALRLLAPGRRG</sequence>
<comment type="caution">
    <text evidence="2">The sequence shown here is derived from an EMBL/GenBank/DDBJ whole genome shotgun (WGS) entry which is preliminary data.</text>
</comment>
<feature type="transmembrane region" description="Helical" evidence="1">
    <location>
        <begin position="30"/>
        <end position="50"/>
    </location>
</feature>
<keyword evidence="1" id="KW-0472">Membrane</keyword>
<name>A0A501WRH1_9RHOB</name>
<evidence type="ECO:0000313" key="2">
    <source>
        <dbReference type="EMBL" id="TPE49601.1"/>
    </source>
</evidence>
<dbReference type="OrthoDB" id="7032409at2"/>
<organism evidence="2 3">
    <name type="scientific">Amaricoccus solimangrovi</name>
    <dbReference type="NCBI Taxonomy" id="2589815"/>
    <lineage>
        <taxon>Bacteria</taxon>
        <taxon>Pseudomonadati</taxon>
        <taxon>Pseudomonadota</taxon>
        <taxon>Alphaproteobacteria</taxon>
        <taxon>Rhodobacterales</taxon>
        <taxon>Paracoccaceae</taxon>
        <taxon>Amaricoccus</taxon>
    </lineage>
</organism>
<feature type="transmembrane region" description="Helical" evidence="1">
    <location>
        <begin position="129"/>
        <end position="148"/>
    </location>
</feature>
<feature type="transmembrane region" description="Helical" evidence="1">
    <location>
        <begin position="188"/>
        <end position="208"/>
    </location>
</feature>
<feature type="transmembrane region" description="Helical" evidence="1">
    <location>
        <begin position="220"/>
        <end position="240"/>
    </location>
</feature>
<dbReference type="Proteomes" id="UP000319255">
    <property type="component" value="Unassembled WGS sequence"/>
</dbReference>
<feature type="transmembrane region" description="Helical" evidence="1">
    <location>
        <begin position="62"/>
        <end position="81"/>
    </location>
</feature>
<evidence type="ECO:0000256" key="1">
    <source>
        <dbReference type="SAM" id="Phobius"/>
    </source>
</evidence>
<dbReference type="EMBL" id="VFRP01000014">
    <property type="protein sequence ID" value="TPE49601.1"/>
    <property type="molecule type" value="Genomic_DNA"/>
</dbReference>
<dbReference type="AlphaFoldDB" id="A0A501WRH1"/>
<protein>
    <submittedName>
        <fullName evidence="2">Uncharacterized protein</fullName>
    </submittedName>
</protein>
<reference evidence="2 3" key="1">
    <citation type="submission" date="2019-06" db="EMBL/GenBank/DDBJ databases">
        <title>A novel bacterium of genus Amaricoccus, isolated from marine sediment.</title>
        <authorList>
            <person name="Huang H."/>
            <person name="Mo K."/>
            <person name="Hu Y."/>
        </authorList>
    </citation>
    <scope>NUCLEOTIDE SEQUENCE [LARGE SCALE GENOMIC DNA]</scope>
    <source>
        <strain evidence="2 3">HB172011</strain>
    </source>
</reference>
<keyword evidence="1" id="KW-1133">Transmembrane helix</keyword>
<accession>A0A501WRH1</accession>
<evidence type="ECO:0000313" key="3">
    <source>
        <dbReference type="Proteomes" id="UP000319255"/>
    </source>
</evidence>
<proteinExistence type="predicted"/>
<feature type="transmembrane region" description="Helical" evidence="1">
    <location>
        <begin position="160"/>
        <end position="182"/>
    </location>
</feature>
<gene>
    <name evidence="2" type="ORF">FJM51_14300</name>
</gene>
<feature type="transmembrane region" description="Helical" evidence="1">
    <location>
        <begin position="260"/>
        <end position="281"/>
    </location>
</feature>
<keyword evidence="3" id="KW-1185">Reference proteome</keyword>
<keyword evidence="1" id="KW-0812">Transmembrane</keyword>